<dbReference type="GO" id="GO:0005524">
    <property type="term" value="F:ATP binding"/>
    <property type="evidence" value="ECO:0007669"/>
    <property type="project" value="TreeGrafter"/>
</dbReference>
<keyword evidence="4" id="KW-1185">Reference proteome</keyword>
<evidence type="ECO:0000313" key="3">
    <source>
        <dbReference type="EMBL" id="RXW16888.1"/>
    </source>
</evidence>
<dbReference type="OrthoDB" id="3000483at2759"/>
<feature type="non-terminal residue" evidence="3">
    <location>
        <position position="133"/>
    </location>
</feature>
<feature type="domain" description="Ribonucleotide reductase large subunit C-terminal" evidence="2">
    <location>
        <begin position="2"/>
        <end position="133"/>
    </location>
</feature>
<dbReference type="SUPFAM" id="SSF51998">
    <property type="entry name" value="PFL-like glycyl radical enzymes"/>
    <property type="match status" value="1"/>
</dbReference>
<protein>
    <recommendedName>
        <fullName evidence="2">Ribonucleotide reductase large subunit C-terminal domain-containing protein</fullName>
    </recommendedName>
</protein>
<dbReference type="EMBL" id="SDEE01000391">
    <property type="protein sequence ID" value="RXW16888.1"/>
    <property type="molecule type" value="Genomic_DNA"/>
</dbReference>
<dbReference type="InterPro" id="IPR039718">
    <property type="entry name" value="Rrm1"/>
</dbReference>
<name>A0A4V1Q303_9AGAR</name>
<proteinExistence type="inferred from homology"/>
<comment type="similarity">
    <text evidence="1">Belongs to the ribonucleoside diphosphate reductase large chain family.</text>
</comment>
<accession>A0A4V1Q303</accession>
<dbReference type="Proteomes" id="UP000290288">
    <property type="component" value="Unassembled WGS sequence"/>
</dbReference>
<dbReference type="InterPro" id="IPR000788">
    <property type="entry name" value="RNR_lg_C"/>
</dbReference>
<evidence type="ECO:0000256" key="1">
    <source>
        <dbReference type="ARBA" id="ARBA00010406"/>
    </source>
</evidence>
<gene>
    <name evidence="3" type="ORF">EST38_g8960</name>
</gene>
<dbReference type="GO" id="GO:0005971">
    <property type="term" value="C:ribonucleoside-diphosphate reductase complex"/>
    <property type="evidence" value="ECO:0007669"/>
    <property type="project" value="TreeGrafter"/>
</dbReference>
<dbReference type="STRING" id="2316362.A0A4V1Q303"/>
<dbReference type="PRINTS" id="PR01183">
    <property type="entry name" value="RIBORDTASEM1"/>
</dbReference>
<dbReference type="AlphaFoldDB" id="A0A4V1Q303"/>
<dbReference type="GO" id="GO:0004748">
    <property type="term" value="F:ribonucleoside-diphosphate reductase activity, thioredoxin disulfide as acceptor"/>
    <property type="evidence" value="ECO:0007669"/>
    <property type="project" value="TreeGrafter"/>
</dbReference>
<evidence type="ECO:0000259" key="2">
    <source>
        <dbReference type="Pfam" id="PF02867"/>
    </source>
</evidence>
<dbReference type="PANTHER" id="PTHR11573:SF6">
    <property type="entry name" value="RIBONUCLEOSIDE-DIPHOSPHATE REDUCTASE LARGE SUBUNIT"/>
    <property type="match status" value="1"/>
</dbReference>
<evidence type="ECO:0000313" key="4">
    <source>
        <dbReference type="Proteomes" id="UP000290288"/>
    </source>
</evidence>
<dbReference type="Pfam" id="PF02867">
    <property type="entry name" value="Ribonuc_red_lgC"/>
    <property type="match status" value="1"/>
</dbReference>
<dbReference type="PANTHER" id="PTHR11573">
    <property type="entry name" value="RIBONUCLEOSIDE-DIPHOSPHATE REDUCTASE LARGE CHAIN"/>
    <property type="match status" value="1"/>
</dbReference>
<organism evidence="3 4">
    <name type="scientific">Candolleomyces aberdarensis</name>
    <dbReference type="NCBI Taxonomy" id="2316362"/>
    <lineage>
        <taxon>Eukaryota</taxon>
        <taxon>Fungi</taxon>
        <taxon>Dikarya</taxon>
        <taxon>Basidiomycota</taxon>
        <taxon>Agaricomycotina</taxon>
        <taxon>Agaricomycetes</taxon>
        <taxon>Agaricomycetidae</taxon>
        <taxon>Agaricales</taxon>
        <taxon>Agaricineae</taxon>
        <taxon>Psathyrellaceae</taxon>
        <taxon>Candolleomyces</taxon>
    </lineage>
</organism>
<dbReference type="GO" id="GO:0009263">
    <property type="term" value="P:deoxyribonucleotide biosynthetic process"/>
    <property type="evidence" value="ECO:0007669"/>
    <property type="project" value="TreeGrafter"/>
</dbReference>
<dbReference type="Gene3D" id="3.20.70.20">
    <property type="match status" value="1"/>
</dbReference>
<sequence length="133" mass="15034">MLPNYVGQNGCFDFSIMEHVIRQVIFNMNRLLARTIGPTEEAETSTNRSRGIKIGVQGFAEALSLLGIEYGSEASRSFNVQIAELLYYVALDESANLTRLFGVYPSFKNSPLSRGLLQFDLWEKDPVANRHDW</sequence>
<comment type="caution">
    <text evidence="3">The sequence shown here is derived from an EMBL/GenBank/DDBJ whole genome shotgun (WGS) entry which is preliminary data.</text>
</comment>
<reference evidence="3 4" key="1">
    <citation type="submission" date="2019-01" db="EMBL/GenBank/DDBJ databases">
        <title>Draft genome sequence of Psathyrella aberdarensis IHI B618.</title>
        <authorList>
            <person name="Buettner E."/>
            <person name="Kellner H."/>
        </authorList>
    </citation>
    <scope>NUCLEOTIDE SEQUENCE [LARGE SCALE GENOMIC DNA]</scope>
    <source>
        <strain evidence="3 4">IHI B618</strain>
    </source>
</reference>